<gene>
    <name evidence="3" type="ORF">SAMN04487935_1375</name>
</gene>
<feature type="domain" description="Peptidase M1 membrane alanine aminopeptidase" evidence="2">
    <location>
        <begin position="865"/>
        <end position="1049"/>
    </location>
</feature>
<dbReference type="InterPro" id="IPR014782">
    <property type="entry name" value="Peptidase_M1_dom"/>
</dbReference>
<keyword evidence="1" id="KW-0472">Membrane</keyword>
<feature type="transmembrane region" description="Helical" evidence="1">
    <location>
        <begin position="105"/>
        <end position="129"/>
    </location>
</feature>
<feature type="transmembrane region" description="Helical" evidence="1">
    <location>
        <begin position="247"/>
        <end position="266"/>
    </location>
</feature>
<keyword evidence="4" id="KW-1185">Reference proteome</keyword>
<feature type="transmembrane region" description="Helical" evidence="1">
    <location>
        <begin position="179"/>
        <end position="198"/>
    </location>
</feature>
<dbReference type="RefSeq" id="WP_091393071.1">
    <property type="nucleotide sequence ID" value="NZ_BKAI01000003.1"/>
</dbReference>
<name>A0A1G8VID4_9FLAO</name>
<evidence type="ECO:0000256" key="1">
    <source>
        <dbReference type="SAM" id="Phobius"/>
    </source>
</evidence>
<dbReference type="STRING" id="1128970.SAMN04487935_1375"/>
<dbReference type="GO" id="GO:0008237">
    <property type="term" value="F:metallopeptidase activity"/>
    <property type="evidence" value="ECO:0007669"/>
    <property type="project" value="InterPro"/>
</dbReference>
<dbReference type="Pfam" id="PF01433">
    <property type="entry name" value="Peptidase_M1"/>
    <property type="match status" value="1"/>
</dbReference>
<evidence type="ECO:0000313" key="4">
    <source>
        <dbReference type="Proteomes" id="UP000199580"/>
    </source>
</evidence>
<dbReference type="EMBL" id="FNEZ01000002">
    <property type="protein sequence ID" value="SDJ65763.1"/>
    <property type="molecule type" value="Genomic_DNA"/>
</dbReference>
<feature type="transmembrane region" description="Helical" evidence="1">
    <location>
        <begin position="58"/>
        <end position="78"/>
    </location>
</feature>
<dbReference type="Proteomes" id="UP000199580">
    <property type="component" value="Unassembled WGS sequence"/>
</dbReference>
<keyword evidence="1" id="KW-0812">Transmembrane</keyword>
<feature type="transmembrane region" description="Helical" evidence="1">
    <location>
        <begin position="149"/>
        <end position="172"/>
    </location>
</feature>
<feature type="transmembrane region" description="Helical" evidence="1">
    <location>
        <begin position="567"/>
        <end position="585"/>
    </location>
</feature>
<feature type="transmembrane region" description="Helical" evidence="1">
    <location>
        <begin position="322"/>
        <end position="344"/>
    </location>
</feature>
<dbReference type="SUPFAM" id="SSF55486">
    <property type="entry name" value="Metalloproteases ('zincins'), catalytic domain"/>
    <property type="match status" value="1"/>
</dbReference>
<evidence type="ECO:0000259" key="2">
    <source>
        <dbReference type="Pfam" id="PF01433"/>
    </source>
</evidence>
<feature type="transmembrane region" description="Helical" evidence="1">
    <location>
        <begin position="446"/>
        <end position="465"/>
    </location>
</feature>
<evidence type="ECO:0000313" key="3">
    <source>
        <dbReference type="EMBL" id="SDJ65763.1"/>
    </source>
</evidence>
<accession>A0A1G8VID4</accession>
<reference evidence="3 4" key="1">
    <citation type="submission" date="2016-10" db="EMBL/GenBank/DDBJ databases">
        <authorList>
            <person name="de Groot N.N."/>
        </authorList>
    </citation>
    <scope>NUCLEOTIDE SEQUENCE [LARGE SCALE GENOMIC DNA]</scope>
    <source>
        <strain evidence="3 4">CGMCC 1.10076</strain>
    </source>
</reference>
<dbReference type="OrthoDB" id="100605at2"/>
<protein>
    <submittedName>
        <fullName evidence="3">Peptidase family M1</fullName>
    </submittedName>
</protein>
<dbReference type="GO" id="GO:0008270">
    <property type="term" value="F:zinc ion binding"/>
    <property type="evidence" value="ECO:0007669"/>
    <property type="project" value="InterPro"/>
</dbReference>
<dbReference type="Gene3D" id="1.10.390.10">
    <property type="entry name" value="Neutral Protease Domain 2"/>
    <property type="match status" value="1"/>
</dbReference>
<dbReference type="AlphaFoldDB" id="A0A1G8VID4"/>
<organism evidence="3 4">
    <name type="scientific">Flavobacterium noncentrifugens</name>
    <dbReference type="NCBI Taxonomy" id="1128970"/>
    <lineage>
        <taxon>Bacteria</taxon>
        <taxon>Pseudomonadati</taxon>
        <taxon>Bacteroidota</taxon>
        <taxon>Flavobacteriia</taxon>
        <taxon>Flavobacteriales</taxon>
        <taxon>Flavobacteriaceae</taxon>
        <taxon>Flavobacterium</taxon>
    </lineage>
</organism>
<feature type="transmembrane region" description="Helical" evidence="1">
    <location>
        <begin position="526"/>
        <end position="546"/>
    </location>
</feature>
<dbReference type="InterPro" id="IPR027268">
    <property type="entry name" value="Peptidase_M4/M1_CTD_sf"/>
</dbReference>
<keyword evidence="1" id="KW-1133">Transmembrane helix</keyword>
<feature type="transmembrane region" description="Helical" evidence="1">
    <location>
        <begin position="400"/>
        <end position="426"/>
    </location>
</feature>
<feature type="transmembrane region" description="Helical" evidence="1">
    <location>
        <begin position="356"/>
        <end position="380"/>
    </location>
</feature>
<sequence length="1193" mass="136262">MWKFIRFELKYWLKSPMLWIFLLINTLLVFAAASTDKIQIGFGVGNIHKNAPYVIENFYGTISLFSLLMITAFMNATANRDFDNGMYQFIFSAPIKKRNYFFGKFIGATIIAVIPILGVSLGILLATSLSPAFGWTEASRFGPFILSGHLYGILAFAIPNAIIIGVLVYSLAIIFRSNIISFIGSMMILVLYSIASGFTSDIQKEWLANILDPFGFKPMEIMSKYMTVGEKNILAVPLEGPLLINRLLWLGLILSVLFLVYARFSFNAKKEKPKKLKKEVQTPAPAISDVIYLPAKANVFSFKTLFSLTKFETKSILKNPTFIIIVAIGIINLIASITSFTNAYGSNQYPVTYDVIAAIQGAFYMFLIGFITFYTGVVVWKERDAKLNEIHDASPIKTGLLFVSKLASVVICTALILVFTILIGIIAQTLYGFTDYKIDVYFKYLLLINLPFFSYLIVISLLFHYLINNRYIAYFAFVVFFILNNFIWSALDIDSYMVQFGKSESVIYSDMNGFGPFVNAKIWFTAYWMLFSVILCFIINAFFVRGKELQFGARVKNAGKQLAKNKIGLSLSIIAFAACAGFVYYNTAHLNTLISSDDQEKMQVDYEKNFKKYENIAQPRFYKFDYNIDIDPEKRNLKADIVAWAKNISGQPINEIHFTMPSTSDSVSLEIANAKVKLRDNRLYYRIYALNQPMQPNDSVKITIHYKYISKGFENTVNFKSLTQDGTFINNMDVAPSIGYNNSYEISDKNKRSKLKLPKRQRMPKLNDNDLKARSNTYIGNDSDWVNVNTTISTSADQTAVAPGSLVKSWKANGKNYFQYKLDHESLNFYSFVSARYEVARKKWKGIDLEVYYDKQHAYNVPNMMKSMQKSLEYYTANFGPYFHKQCRIIEFPKYSSFAQAFPGTMPYSEGIGFIIDLRGVTKDDIDMVYYVVAHEMAHQYWAHQVVGANMQGSEMMSEGFAQYSALMVMEKEYGEDKMKKFLKYEMDDYLNGRSSEPEAEQPLMKTENQQYIHYNKASVVLYYLKEMIGEKNVNAALANLLKEFGYKKPPYATSNYAVREFKKVTPDSLQYLISDIFENITLFSNRMLEAKYKKVGNEYEVSLKTVSEKFRSDSLGTETNIPIADYVDIAIFAEPKGDAPTGKVLVKKRLKITKKDNSFTFKTKELPYQAGIDPYNYLIDRVPDDNLKKIEE</sequence>
<proteinExistence type="predicted"/>
<feature type="transmembrane region" description="Helical" evidence="1">
    <location>
        <begin position="472"/>
        <end position="491"/>
    </location>
</feature>